<dbReference type="PANTHER" id="PTHR37984">
    <property type="entry name" value="PROTEIN CBG26694"/>
    <property type="match status" value="1"/>
</dbReference>
<proteinExistence type="predicted"/>
<dbReference type="InterPro" id="IPR050951">
    <property type="entry name" value="Retrovirus_Pol_polyprotein"/>
</dbReference>
<accession>A0ABM1XZ46</accession>
<dbReference type="InterPro" id="IPR036397">
    <property type="entry name" value="RNaseH_sf"/>
</dbReference>
<feature type="domain" description="Integrase catalytic" evidence="1">
    <location>
        <begin position="49"/>
        <end position="99"/>
    </location>
</feature>
<dbReference type="RefSeq" id="XP_062699604.1">
    <property type="nucleotide sequence ID" value="XM_062843620.1"/>
</dbReference>
<dbReference type="InterPro" id="IPR001584">
    <property type="entry name" value="Integrase_cat-core"/>
</dbReference>
<sequence>MAARTVSLGTHPPWCCWSTRHAFSSAERCIFQVAGNQHRTLTDHSSSHLYELFARFGVPTTVISDNGTQISSSMFAEFCKKNGIHHLRISPYHPQSNSQPGRETLKTALLKIDEGEKVCESLQIFLQAHRITPSRVLNGKTPSQLKIGCIMRIILNQLQLRQPMSSIINQQQNDQ</sequence>
<reference evidence="2" key="2">
    <citation type="submission" date="2025-05" db="UniProtKB">
        <authorList>
            <consortium name="EnsemblMetazoa"/>
        </authorList>
    </citation>
    <scope>IDENTIFICATION</scope>
    <source>
        <strain evidence="2">Foshan</strain>
    </source>
</reference>
<dbReference type="Pfam" id="PF00665">
    <property type="entry name" value="rve"/>
    <property type="match status" value="1"/>
</dbReference>
<evidence type="ECO:0000313" key="3">
    <source>
        <dbReference type="Proteomes" id="UP000069940"/>
    </source>
</evidence>
<dbReference type="InterPro" id="IPR012337">
    <property type="entry name" value="RNaseH-like_sf"/>
</dbReference>
<dbReference type="PROSITE" id="PS50994">
    <property type="entry name" value="INTEGRASE"/>
    <property type="match status" value="1"/>
</dbReference>
<name>A0ABM1XZ46_AEDAL</name>
<protein>
    <recommendedName>
        <fullName evidence="1">Integrase catalytic domain-containing protein</fullName>
    </recommendedName>
</protein>
<dbReference type="PANTHER" id="PTHR37984:SF5">
    <property type="entry name" value="PROTEIN NYNRIN-LIKE"/>
    <property type="match status" value="1"/>
</dbReference>
<dbReference type="Gene3D" id="3.30.420.10">
    <property type="entry name" value="Ribonuclease H-like superfamily/Ribonuclease H"/>
    <property type="match status" value="1"/>
</dbReference>
<reference evidence="3" key="1">
    <citation type="journal article" date="2015" name="Proc. Natl. Acad. Sci. U.S.A.">
        <title>Genome sequence of the Asian Tiger mosquito, Aedes albopictus, reveals insights into its biology, genetics, and evolution.</title>
        <authorList>
            <person name="Chen X.G."/>
            <person name="Jiang X."/>
            <person name="Gu J."/>
            <person name="Xu M."/>
            <person name="Wu Y."/>
            <person name="Deng Y."/>
            <person name="Zhang C."/>
            <person name="Bonizzoni M."/>
            <person name="Dermauw W."/>
            <person name="Vontas J."/>
            <person name="Armbruster P."/>
            <person name="Huang X."/>
            <person name="Yang Y."/>
            <person name="Zhang H."/>
            <person name="He W."/>
            <person name="Peng H."/>
            <person name="Liu Y."/>
            <person name="Wu K."/>
            <person name="Chen J."/>
            <person name="Lirakis M."/>
            <person name="Topalis P."/>
            <person name="Van Leeuwen T."/>
            <person name="Hall A.B."/>
            <person name="Jiang X."/>
            <person name="Thorpe C."/>
            <person name="Mueller R.L."/>
            <person name="Sun C."/>
            <person name="Waterhouse R.M."/>
            <person name="Yan G."/>
            <person name="Tu Z.J."/>
            <person name="Fang X."/>
            <person name="James A.A."/>
        </authorList>
    </citation>
    <scope>NUCLEOTIDE SEQUENCE [LARGE SCALE GENOMIC DNA]</scope>
    <source>
        <strain evidence="3">Foshan</strain>
    </source>
</reference>
<organism evidence="2 3">
    <name type="scientific">Aedes albopictus</name>
    <name type="common">Asian tiger mosquito</name>
    <name type="synonym">Stegomyia albopicta</name>
    <dbReference type="NCBI Taxonomy" id="7160"/>
    <lineage>
        <taxon>Eukaryota</taxon>
        <taxon>Metazoa</taxon>
        <taxon>Ecdysozoa</taxon>
        <taxon>Arthropoda</taxon>
        <taxon>Hexapoda</taxon>
        <taxon>Insecta</taxon>
        <taxon>Pterygota</taxon>
        <taxon>Neoptera</taxon>
        <taxon>Endopterygota</taxon>
        <taxon>Diptera</taxon>
        <taxon>Nematocera</taxon>
        <taxon>Culicoidea</taxon>
        <taxon>Culicidae</taxon>
        <taxon>Culicinae</taxon>
        <taxon>Aedini</taxon>
        <taxon>Aedes</taxon>
        <taxon>Stegomyia</taxon>
    </lineage>
</organism>
<dbReference type="Proteomes" id="UP000069940">
    <property type="component" value="Unassembled WGS sequence"/>
</dbReference>
<keyword evidence="3" id="KW-1185">Reference proteome</keyword>
<evidence type="ECO:0000259" key="1">
    <source>
        <dbReference type="PROSITE" id="PS50994"/>
    </source>
</evidence>
<dbReference type="SUPFAM" id="SSF53098">
    <property type="entry name" value="Ribonuclease H-like"/>
    <property type="match status" value="1"/>
</dbReference>
<evidence type="ECO:0000313" key="2">
    <source>
        <dbReference type="EnsemblMetazoa" id="AALFPA23_004188.P5015"/>
    </source>
</evidence>
<dbReference type="GeneID" id="134284630"/>
<dbReference type="EnsemblMetazoa" id="AALFPA23_004188.R5015">
    <property type="protein sequence ID" value="AALFPA23_004188.P5015"/>
    <property type="gene ID" value="AALFPA23_004188"/>
</dbReference>